<dbReference type="EMBL" id="GG663737">
    <property type="protein sequence ID" value="EEH58582.1"/>
    <property type="molecule type" value="Genomic_DNA"/>
</dbReference>
<dbReference type="STRING" id="564608.C1MMJ2"/>
<gene>
    <name evidence="5" type="ORF">MICPUCDRAFT_6647</name>
</gene>
<evidence type="ECO:0000256" key="1">
    <source>
        <dbReference type="ARBA" id="ARBA00009934"/>
    </source>
</evidence>
<dbReference type="GO" id="GO:0005737">
    <property type="term" value="C:cytoplasm"/>
    <property type="evidence" value="ECO:0007669"/>
    <property type="project" value="TreeGrafter"/>
</dbReference>
<feature type="domain" description="BPL/LPL catalytic" evidence="4">
    <location>
        <begin position="1"/>
        <end position="188"/>
    </location>
</feature>
<dbReference type="PANTHER" id="PTHR12835">
    <property type="entry name" value="BIOTIN PROTEIN LIGASE"/>
    <property type="match status" value="1"/>
</dbReference>
<feature type="non-terminal residue" evidence="5">
    <location>
        <position position="1"/>
    </location>
</feature>
<dbReference type="AlphaFoldDB" id="C1MMJ2"/>
<comment type="similarity">
    <text evidence="1">Belongs to the biotin--protein ligase family.</text>
</comment>
<reference evidence="5 6" key="1">
    <citation type="journal article" date="2009" name="Science">
        <title>Green evolution and dynamic adaptations revealed by genomes of the marine picoeukaryotes Micromonas.</title>
        <authorList>
            <person name="Worden A.Z."/>
            <person name="Lee J.H."/>
            <person name="Mock T."/>
            <person name="Rouze P."/>
            <person name="Simmons M.P."/>
            <person name="Aerts A.L."/>
            <person name="Allen A.E."/>
            <person name="Cuvelier M.L."/>
            <person name="Derelle E."/>
            <person name="Everett M.V."/>
            <person name="Foulon E."/>
            <person name="Grimwood J."/>
            <person name="Gundlach H."/>
            <person name="Henrissat B."/>
            <person name="Napoli C."/>
            <person name="McDonald S.M."/>
            <person name="Parker M.S."/>
            <person name="Rombauts S."/>
            <person name="Salamov A."/>
            <person name="Von Dassow P."/>
            <person name="Badger J.H."/>
            <person name="Coutinho P.M."/>
            <person name="Demir E."/>
            <person name="Dubchak I."/>
            <person name="Gentemann C."/>
            <person name="Eikrem W."/>
            <person name="Gready J.E."/>
            <person name="John U."/>
            <person name="Lanier W."/>
            <person name="Lindquist E.A."/>
            <person name="Lucas S."/>
            <person name="Mayer K.F."/>
            <person name="Moreau H."/>
            <person name="Not F."/>
            <person name="Otillar R."/>
            <person name="Panaud O."/>
            <person name="Pangilinan J."/>
            <person name="Paulsen I."/>
            <person name="Piegu B."/>
            <person name="Poliakov A."/>
            <person name="Robbens S."/>
            <person name="Schmutz J."/>
            <person name="Toulza E."/>
            <person name="Wyss T."/>
            <person name="Zelensky A."/>
            <person name="Zhou K."/>
            <person name="Armbrust E.V."/>
            <person name="Bhattacharya D."/>
            <person name="Goodenough U.W."/>
            <person name="Van de Peer Y."/>
            <person name="Grigoriev I.V."/>
        </authorList>
    </citation>
    <scope>NUCLEOTIDE SEQUENCE [LARGE SCALE GENOMIC DNA]</scope>
    <source>
        <strain evidence="5 6">CCMP1545</strain>
    </source>
</reference>
<proteinExistence type="inferred from homology"/>
<dbReference type="Gene3D" id="3.30.930.10">
    <property type="entry name" value="Bira Bifunctional Protein, Domain 2"/>
    <property type="match status" value="1"/>
</dbReference>
<organism evidence="6">
    <name type="scientific">Micromonas pusilla (strain CCMP1545)</name>
    <name type="common">Picoplanktonic green alga</name>
    <dbReference type="NCBI Taxonomy" id="564608"/>
    <lineage>
        <taxon>Eukaryota</taxon>
        <taxon>Viridiplantae</taxon>
        <taxon>Chlorophyta</taxon>
        <taxon>Mamiellophyceae</taxon>
        <taxon>Mamiellales</taxon>
        <taxon>Mamiellaceae</taxon>
        <taxon>Micromonas</taxon>
    </lineage>
</organism>
<dbReference type="InterPro" id="IPR045864">
    <property type="entry name" value="aa-tRNA-synth_II/BPL/LPL"/>
</dbReference>
<dbReference type="GeneID" id="9682855"/>
<dbReference type="GO" id="GO:0004077">
    <property type="term" value="F:biotin--[biotin carboxyl-carrier protein] ligase activity"/>
    <property type="evidence" value="ECO:0007669"/>
    <property type="project" value="InterPro"/>
</dbReference>
<dbReference type="CDD" id="cd16442">
    <property type="entry name" value="BPL"/>
    <property type="match status" value="1"/>
</dbReference>
<dbReference type="OrthoDB" id="10250105at2759"/>
<evidence type="ECO:0000256" key="3">
    <source>
        <dbReference type="SAM" id="MobiDB-lite"/>
    </source>
</evidence>
<dbReference type="PANTHER" id="PTHR12835:SF5">
    <property type="entry name" value="BIOTIN--PROTEIN LIGASE"/>
    <property type="match status" value="1"/>
</dbReference>
<dbReference type="KEGG" id="mpp:MICPUCDRAFT_6647"/>
<name>C1MMJ2_MICPC</name>
<sequence length="273" mass="28779">VPDGLICVADVQVSGVGRGGNQWSSPPGCLMFSFLTPHAEGRTLPFLQYVSTMAAVEAIQDVADDAMTTARKAAAEDSSSPAPPLPPFRRGTGRTLDARIKWPNDLYSGGVKIGGVLCQSTYANGRFDVVIGVGLNLDNAEPTTCVNEIIAKRLARDGLVVAPGGECTRERLLAGFMNRFEALSGMLSATRSFSGLEASYLRQWLHTDQDVVIEDASGGGGAAAAAAGSARVTIKGVTATGYLLAVDEKGTRYELHPDGNSLDFFKGLVRKKL</sequence>
<dbReference type="InterPro" id="IPR004408">
    <property type="entry name" value="Biotin_CoA_COase_ligase"/>
</dbReference>
<feature type="non-terminal residue" evidence="5">
    <location>
        <position position="273"/>
    </location>
</feature>
<accession>C1MMJ2</accession>
<dbReference type="Proteomes" id="UP000001876">
    <property type="component" value="Unassembled WGS sequence"/>
</dbReference>
<dbReference type="InterPro" id="IPR004143">
    <property type="entry name" value="BPL_LPL_catalytic"/>
</dbReference>
<dbReference type="Pfam" id="PF03099">
    <property type="entry name" value="BPL_LplA_LipB"/>
    <property type="match status" value="1"/>
</dbReference>
<protein>
    <submittedName>
        <fullName evidence="5">Predicted protein</fullName>
    </submittedName>
</protein>
<evidence type="ECO:0000313" key="6">
    <source>
        <dbReference type="Proteomes" id="UP000001876"/>
    </source>
</evidence>
<evidence type="ECO:0000256" key="2">
    <source>
        <dbReference type="ARBA" id="ARBA00022598"/>
    </source>
</evidence>
<dbReference type="OMA" id="MECDASC"/>
<keyword evidence="2" id="KW-0436">Ligase</keyword>
<dbReference type="PROSITE" id="PS51733">
    <property type="entry name" value="BPL_LPL_CATALYTIC"/>
    <property type="match status" value="1"/>
</dbReference>
<keyword evidence="6" id="KW-1185">Reference proteome</keyword>
<feature type="region of interest" description="Disordered" evidence="3">
    <location>
        <begin position="70"/>
        <end position="93"/>
    </location>
</feature>
<dbReference type="eggNOG" id="KOG1536">
    <property type="taxonomic scope" value="Eukaryota"/>
</dbReference>
<evidence type="ECO:0000313" key="5">
    <source>
        <dbReference type="EMBL" id="EEH58582.1"/>
    </source>
</evidence>
<dbReference type="RefSeq" id="XP_003056937.1">
    <property type="nucleotide sequence ID" value="XM_003056891.1"/>
</dbReference>
<evidence type="ECO:0000259" key="4">
    <source>
        <dbReference type="PROSITE" id="PS51733"/>
    </source>
</evidence>
<dbReference type="SUPFAM" id="SSF55681">
    <property type="entry name" value="Class II aaRS and biotin synthetases"/>
    <property type="match status" value="1"/>
</dbReference>